<evidence type="ECO:0000256" key="4">
    <source>
        <dbReference type="SAM" id="SignalP"/>
    </source>
</evidence>
<dbReference type="PANTHER" id="PTHR37423">
    <property type="entry name" value="SOLUBLE LYTIC MUREIN TRANSGLYCOSYLASE-RELATED"/>
    <property type="match status" value="1"/>
</dbReference>
<feature type="region of interest" description="Disordered" evidence="3">
    <location>
        <begin position="54"/>
        <end position="74"/>
    </location>
</feature>
<dbReference type="InterPro" id="IPR008258">
    <property type="entry name" value="Transglycosylase_SLT_dom_1"/>
</dbReference>
<feature type="signal peptide" evidence="4">
    <location>
        <begin position="1"/>
        <end position="25"/>
    </location>
</feature>
<evidence type="ECO:0000256" key="3">
    <source>
        <dbReference type="SAM" id="MobiDB-lite"/>
    </source>
</evidence>
<dbReference type="RefSeq" id="WP_407865117.1">
    <property type="nucleotide sequence ID" value="NZ_BAAFZP010000001.1"/>
</dbReference>
<reference evidence="6 7" key="1">
    <citation type="submission" date="2024-10" db="EMBL/GenBank/DDBJ databases">
        <title>Isolation, draft genome sequencing and identification of Phyllobacterium sp. NSA23, isolated from leaf soil.</title>
        <authorList>
            <person name="Akita H."/>
        </authorList>
    </citation>
    <scope>NUCLEOTIDE SEQUENCE [LARGE SCALE GENOMIC DNA]</scope>
    <source>
        <strain evidence="6 7">NSA23</strain>
    </source>
</reference>
<feature type="compositionally biased region" description="Basic residues" evidence="3">
    <location>
        <begin position="61"/>
        <end position="74"/>
    </location>
</feature>
<protein>
    <submittedName>
        <fullName evidence="6">Lytic transglycosylase domain-containing protein</fullName>
    </submittedName>
</protein>
<evidence type="ECO:0000256" key="1">
    <source>
        <dbReference type="ARBA" id="ARBA00007734"/>
    </source>
</evidence>
<dbReference type="Pfam" id="PF01464">
    <property type="entry name" value="SLT"/>
    <property type="match status" value="1"/>
</dbReference>
<proteinExistence type="inferred from homology"/>
<keyword evidence="7" id="KW-1185">Reference proteome</keyword>
<organism evidence="6 7">
    <name type="scientific">Phyllobacterium phragmitis</name>
    <dbReference type="NCBI Taxonomy" id="2670329"/>
    <lineage>
        <taxon>Bacteria</taxon>
        <taxon>Pseudomonadati</taxon>
        <taxon>Pseudomonadota</taxon>
        <taxon>Alphaproteobacteria</taxon>
        <taxon>Hyphomicrobiales</taxon>
        <taxon>Phyllobacteriaceae</taxon>
        <taxon>Phyllobacterium</taxon>
    </lineage>
</organism>
<evidence type="ECO:0000259" key="5">
    <source>
        <dbReference type="Pfam" id="PF01464"/>
    </source>
</evidence>
<comment type="caution">
    <text evidence="6">The sequence shown here is derived from an EMBL/GenBank/DDBJ whole genome shotgun (WGS) entry which is preliminary data.</text>
</comment>
<dbReference type="PANTHER" id="PTHR37423:SF2">
    <property type="entry name" value="MEMBRANE-BOUND LYTIC MUREIN TRANSGLYCOSYLASE C"/>
    <property type="match status" value="1"/>
</dbReference>
<dbReference type="Proteomes" id="UP001628091">
    <property type="component" value="Unassembled WGS sequence"/>
</dbReference>
<name>A0ABQ0H0P4_9HYPH</name>
<feature type="domain" description="Transglycosylase SLT" evidence="5">
    <location>
        <begin position="135"/>
        <end position="233"/>
    </location>
</feature>
<comment type="similarity">
    <text evidence="2">Belongs to the virb1 family.</text>
</comment>
<gene>
    <name evidence="6" type="ORF">PPNSA23_24370</name>
</gene>
<dbReference type="InterPro" id="IPR023346">
    <property type="entry name" value="Lysozyme-like_dom_sf"/>
</dbReference>
<evidence type="ECO:0000256" key="2">
    <source>
        <dbReference type="ARBA" id="ARBA00009387"/>
    </source>
</evidence>
<keyword evidence="4" id="KW-0732">Signal</keyword>
<feature type="chain" id="PRO_5047241839" evidence="4">
    <location>
        <begin position="26"/>
        <end position="252"/>
    </location>
</feature>
<dbReference type="SUPFAM" id="SSF53955">
    <property type="entry name" value="Lysozyme-like"/>
    <property type="match status" value="1"/>
</dbReference>
<evidence type="ECO:0000313" key="6">
    <source>
        <dbReference type="EMBL" id="GAB1582494.1"/>
    </source>
</evidence>
<evidence type="ECO:0000313" key="7">
    <source>
        <dbReference type="Proteomes" id="UP001628091"/>
    </source>
</evidence>
<dbReference type="EMBL" id="BAAFZP010000001">
    <property type="protein sequence ID" value="GAB1582494.1"/>
    <property type="molecule type" value="Genomic_DNA"/>
</dbReference>
<comment type="similarity">
    <text evidence="1">Belongs to the transglycosylase Slt family.</text>
</comment>
<sequence length="252" mass="26539">MSKKFGVVCALVGAMGLLGSNVAYSAPAIEKTSIAAILKAKREAAAAEAAEAAKAEAKTGDKKRHTARKATPSKKKVVKATSRKKTAKVVSRKKTAKAVSKKETVRVVSKKNISKKAVTAKVTTSREGGTPYASIINRYAATYGVPVSLAHAVVRHESGYRADARGAAGEIGLMQLKLSTARGLGYTGSAKGLYDPATNVQYGMKYLAMARKLSGGTTCGTILKYNAGHGATRMNPISANYCSKVKVYMRSF</sequence>
<dbReference type="Gene3D" id="1.10.530.10">
    <property type="match status" value="1"/>
</dbReference>
<accession>A0ABQ0H0P4</accession>